<feature type="transmembrane region" description="Helical" evidence="8">
    <location>
        <begin position="286"/>
        <end position="308"/>
    </location>
</feature>
<protein>
    <recommendedName>
        <fullName evidence="11">Cytosine permease</fullName>
    </recommendedName>
</protein>
<feature type="transmembrane region" description="Helical" evidence="8">
    <location>
        <begin position="320"/>
        <end position="340"/>
    </location>
</feature>
<evidence type="ECO:0000256" key="6">
    <source>
        <dbReference type="ARBA" id="ARBA00023136"/>
    </source>
</evidence>
<evidence type="ECO:0000313" key="10">
    <source>
        <dbReference type="Proteomes" id="UP000438448"/>
    </source>
</evidence>
<dbReference type="InterPro" id="IPR001248">
    <property type="entry name" value="Pur-cyt_permease"/>
</dbReference>
<keyword evidence="6 7" id="KW-0472">Membrane</keyword>
<gene>
    <name evidence="9" type="ORF">NRB20_32730</name>
</gene>
<dbReference type="RefSeq" id="WP_153410949.1">
    <property type="nucleotide sequence ID" value="NZ_WEGK01000006.1"/>
</dbReference>
<feature type="transmembrane region" description="Helical" evidence="8">
    <location>
        <begin position="422"/>
        <end position="445"/>
    </location>
</feature>
<dbReference type="OrthoDB" id="9809167at2"/>
<evidence type="ECO:0008006" key="11">
    <source>
        <dbReference type="Google" id="ProtNLM"/>
    </source>
</evidence>
<evidence type="ECO:0000256" key="4">
    <source>
        <dbReference type="ARBA" id="ARBA00022692"/>
    </source>
</evidence>
<feature type="transmembrane region" description="Helical" evidence="8">
    <location>
        <begin position="140"/>
        <end position="162"/>
    </location>
</feature>
<dbReference type="Proteomes" id="UP000438448">
    <property type="component" value="Unassembled WGS sequence"/>
</dbReference>
<dbReference type="PANTHER" id="PTHR31806:SF1">
    <property type="entry name" value="PURINE-CYTOSINE PERMEASE FCY2-RELATED"/>
    <property type="match status" value="1"/>
</dbReference>
<dbReference type="Gene3D" id="1.10.4160.10">
    <property type="entry name" value="Hydantoin permease"/>
    <property type="match status" value="1"/>
</dbReference>
<evidence type="ECO:0000313" key="9">
    <source>
        <dbReference type="EMBL" id="MQY20176.1"/>
    </source>
</evidence>
<feature type="transmembrane region" description="Helical" evidence="8">
    <location>
        <begin position="174"/>
        <end position="191"/>
    </location>
</feature>
<comment type="subcellular location">
    <subcellularLocation>
        <location evidence="1">Membrane</location>
        <topology evidence="1">Multi-pass membrane protein</topology>
    </subcellularLocation>
</comment>
<feature type="transmembrane region" description="Helical" evidence="8">
    <location>
        <begin position="39"/>
        <end position="60"/>
    </location>
</feature>
<feature type="transmembrane region" description="Helical" evidence="8">
    <location>
        <begin position="108"/>
        <end position="128"/>
    </location>
</feature>
<comment type="similarity">
    <text evidence="2 7">Belongs to the purine-cytosine permease (2.A.39) family.</text>
</comment>
<feature type="transmembrane region" description="Helical" evidence="8">
    <location>
        <begin position="243"/>
        <end position="266"/>
    </location>
</feature>
<sequence>MSTVDEVASAAHSRRYGIEIHGIEPIPTTLRHGRPRSLFTLWFGANTQFATLSVGALTTAAFGLRLIPAILAIAVGTLLSSTVVGLLSTRGPNTGLPQLIQTRGPFGWFGNLPAALSTAIGGIGWYVVDTILGVFILRNLLGIGFTASLAIMVVGQLIVPIIGYRMIHALERGMSVLLICVFAIVTCYVGGRAHLAPAASPSLGTIGAFMLAVSVTAARGLGWSAYACDYTRYLPAGTSPRRVFAAATGGSTLAGIWIGGLGAALGTAAAVTDPSSMVSQLLPPTLGRIVLVALLLSTLSSTVIDLYSGSMAALAAGVRIPRWVSVVVVCAIGSVLAWWAGQHSFTDTFQNFLLITSYWLAPWATVTVAALFRFDRDVAPTPAQLADRRRRFGPGLPATLLGVIASIPFMSQTLYTGPIAHAYPTVSGFGHVIGCAVAVFAYAVISRKARA</sequence>
<dbReference type="AlphaFoldDB" id="A0A7K0D376"/>
<feature type="transmembrane region" description="Helical" evidence="8">
    <location>
        <begin position="66"/>
        <end position="87"/>
    </location>
</feature>
<keyword evidence="3 7" id="KW-0813">Transport</keyword>
<accession>A0A7K0D376</accession>
<dbReference type="GO" id="GO:0022857">
    <property type="term" value="F:transmembrane transporter activity"/>
    <property type="evidence" value="ECO:0007669"/>
    <property type="project" value="InterPro"/>
</dbReference>
<organism evidence="9 10">
    <name type="scientific">Nocardia macrotermitis</name>
    <dbReference type="NCBI Taxonomy" id="2585198"/>
    <lineage>
        <taxon>Bacteria</taxon>
        <taxon>Bacillati</taxon>
        <taxon>Actinomycetota</taxon>
        <taxon>Actinomycetes</taxon>
        <taxon>Mycobacteriales</taxon>
        <taxon>Nocardiaceae</taxon>
        <taxon>Nocardia</taxon>
    </lineage>
</organism>
<keyword evidence="10" id="KW-1185">Reference proteome</keyword>
<evidence type="ECO:0000256" key="3">
    <source>
        <dbReference type="ARBA" id="ARBA00022448"/>
    </source>
</evidence>
<comment type="caution">
    <text evidence="9">The sequence shown here is derived from an EMBL/GenBank/DDBJ whole genome shotgun (WGS) entry which is preliminary data.</text>
</comment>
<dbReference type="Pfam" id="PF02133">
    <property type="entry name" value="Transp_cyt_pur"/>
    <property type="match status" value="1"/>
</dbReference>
<reference evidence="9 10" key="1">
    <citation type="submission" date="2019-10" db="EMBL/GenBank/DDBJ databases">
        <title>Nocardia macrotermitis sp. nov. and Nocardia aurantia sp. nov., isolated from the gut of fungus growing-termite Macrotermes natalensis.</title>
        <authorList>
            <person name="Benndorf R."/>
            <person name="Schwitalla J."/>
            <person name="Martin K."/>
            <person name="De Beer W."/>
            <person name="Kaster A.-K."/>
            <person name="Vollmers J."/>
            <person name="Poulsen M."/>
            <person name="Beemelmanns C."/>
        </authorList>
    </citation>
    <scope>NUCLEOTIDE SEQUENCE [LARGE SCALE GENOMIC DNA]</scope>
    <source>
        <strain evidence="9 10">RB20</strain>
    </source>
</reference>
<feature type="transmembrane region" description="Helical" evidence="8">
    <location>
        <begin position="203"/>
        <end position="222"/>
    </location>
</feature>
<keyword evidence="5 8" id="KW-1133">Transmembrane helix</keyword>
<feature type="transmembrane region" description="Helical" evidence="8">
    <location>
        <begin position="352"/>
        <end position="372"/>
    </location>
</feature>
<evidence type="ECO:0000256" key="1">
    <source>
        <dbReference type="ARBA" id="ARBA00004141"/>
    </source>
</evidence>
<dbReference type="EMBL" id="WEGK01000006">
    <property type="protein sequence ID" value="MQY20176.1"/>
    <property type="molecule type" value="Genomic_DNA"/>
</dbReference>
<dbReference type="PANTHER" id="PTHR31806">
    <property type="entry name" value="PURINE-CYTOSINE PERMEASE FCY2-RELATED"/>
    <property type="match status" value="1"/>
</dbReference>
<proteinExistence type="inferred from homology"/>
<evidence type="ECO:0000256" key="8">
    <source>
        <dbReference type="SAM" id="Phobius"/>
    </source>
</evidence>
<dbReference type="InterPro" id="IPR026030">
    <property type="entry name" value="Pur-cyt_permease_Fcy2/21/22"/>
</dbReference>
<keyword evidence="4 8" id="KW-0812">Transmembrane</keyword>
<evidence type="ECO:0000256" key="7">
    <source>
        <dbReference type="PIRNR" id="PIRNR002744"/>
    </source>
</evidence>
<evidence type="ECO:0000256" key="2">
    <source>
        <dbReference type="ARBA" id="ARBA00008974"/>
    </source>
</evidence>
<dbReference type="GO" id="GO:0005886">
    <property type="term" value="C:plasma membrane"/>
    <property type="evidence" value="ECO:0007669"/>
    <property type="project" value="TreeGrafter"/>
</dbReference>
<dbReference type="PIRSF" id="PIRSF002744">
    <property type="entry name" value="Pur-cyt_permease"/>
    <property type="match status" value="1"/>
</dbReference>
<evidence type="ECO:0000256" key="5">
    <source>
        <dbReference type="ARBA" id="ARBA00022989"/>
    </source>
</evidence>
<feature type="transmembrane region" description="Helical" evidence="8">
    <location>
        <begin position="392"/>
        <end position="410"/>
    </location>
</feature>
<name>A0A7K0D376_9NOCA</name>